<dbReference type="HAMAP" id="MF_00385">
    <property type="entry name" value="Ribosomal_bS16"/>
    <property type="match status" value="1"/>
</dbReference>
<evidence type="ECO:0000313" key="4">
    <source>
        <dbReference type="EMBL" id="KKM25425.1"/>
    </source>
</evidence>
<feature type="compositionally biased region" description="Basic and acidic residues" evidence="3">
    <location>
        <begin position="149"/>
        <end position="162"/>
    </location>
</feature>
<dbReference type="GO" id="GO:0005737">
    <property type="term" value="C:cytoplasm"/>
    <property type="evidence" value="ECO:0007669"/>
    <property type="project" value="UniProtKB-ARBA"/>
</dbReference>
<keyword evidence="1" id="KW-0689">Ribosomal protein</keyword>
<dbReference type="GO" id="GO:0006412">
    <property type="term" value="P:translation"/>
    <property type="evidence" value="ECO:0007669"/>
    <property type="project" value="InterPro"/>
</dbReference>
<comment type="caution">
    <text evidence="4">The sequence shown here is derived from an EMBL/GenBank/DDBJ whole genome shotgun (WGS) entry which is preliminary data.</text>
</comment>
<keyword evidence="2" id="KW-0687">Ribonucleoprotein</keyword>
<proteinExistence type="inferred from homology"/>
<name>A0A0F9LD71_9ZZZZ</name>
<gene>
    <name evidence="4" type="ORF">LCGC14_1595120</name>
</gene>
<accession>A0A0F9LD71</accession>
<dbReference type="Gene3D" id="3.30.1320.10">
    <property type="match status" value="1"/>
</dbReference>
<evidence type="ECO:0000256" key="1">
    <source>
        <dbReference type="ARBA" id="ARBA00022980"/>
    </source>
</evidence>
<evidence type="ECO:0000256" key="2">
    <source>
        <dbReference type="ARBA" id="ARBA00023274"/>
    </source>
</evidence>
<dbReference type="NCBIfam" id="TIGR00002">
    <property type="entry name" value="S16"/>
    <property type="match status" value="1"/>
</dbReference>
<dbReference type="EMBL" id="LAZR01012722">
    <property type="protein sequence ID" value="KKM25425.1"/>
    <property type="molecule type" value="Genomic_DNA"/>
</dbReference>
<protein>
    <recommendedName>
        <fullName evidence="5">30S ribosomal protein S16</fullName>
    </recommendedName>
</protein>
<dbReference type="Pfam" id="PF00886">
    <property type="entry name" value="Ribosomal_S16"/>
    <property type="match status" value="1"/>
</dbReference>
<sequence>MLSIRFKPVGKKKQISFRVVVVERRSKLQGRFIEDLGWCNPHTDTHSVKEERIKYWLGVGAQPTDSVHNMLVRASVVTGPKRAVHAKKKMSKNESTKQDIEPQSVEKAEEAKSSAKADDRPTHLSSDSNEFRKKEEVKEESQPQESVEEESRQEKTQEGKEE</sequence>
<feature type="compositionally biased region" description="Basic and acidic residues" evidence="3">
    <location>
        <begin position="91"/>
        <end position="122"/>
    </location>
</feature>
<evidence type="ECO:0008006" key="5">
    <source>
        <dbReference type="Google" id="ProtNLM"/>
    </source>
</evidence>
<dbReference type="PANTHER" id="PTHR12919">
    <property type="entry name" value="30S RIBOSOMAL PROTEIN S16"/>
    <property type="match status" value="1"/>
</dbReference>
<dbReference type="PANTHER" id="PTHR12919:SF20">
    <property type="entry name" value="SMALL RIBOSOMAL SUBUNIT PROTEIN BS16M"/>
    <property type="match status" value="1"/>
</dbReference>
<feature type="compositionally biased region" description="Basic and acidic residues" evidence="3">
    <location>
        <begin position="129"/>
        <end position="141"/>
    </location>
</feature>
<reference evidence="4" key="1">
    <citation type="journal article" date="2015" name="Nature">
        <title>Complex archaea that bridge the gap between prokaryotes and eukaryotes.</title>
        <authorList>
            <person name="Spang A."/>
            <person name="Saw J.H."/>
            <person name="Jorgensen S.L."/>
            <person name="Zaremba-Niedzwiedzka K."/>
            <person name="Martijn J."/>
            <person name="Lind A.E."/>
            <person name="van Eijk R."/>
            <person name="Schleper C."/>
            <person name="Guy L."/>
            <person name="Ettema T.J."/>
        </authorList>
    </citation>
    <scope>NUCLEOTIDE SEQUENCE</scope>
</reference>
<dbReference type="InterPro" id="IPR000307">
    <property type="entry name" value="Ribosomal_bS16"/>
</dbReference>
<dbReference type="AlphaFoldDB" id="A0A0F9LD71"/>
<dbReference type="InterPro" id="IPR023803">
    <property type="entry name" value="Ribosomal_bS16_dom_sf"/>
</dbReference>
<dbReference type="SUPFAM" id="SSF54565">
    <property type="entry name" value="Ribosomal protein S16"/>
    <property type="match status" value="1"/>
</dbReference>
<feature type="region of interest" description="Disordered" evidence="3">
    <location>
        <begin position="79"/>
        <end position="162"/>
    </location>
</feature>
<organism evidence="4">
    <name type="scientific">marine sediment metagenome</name>
    <dbReference type="NCBI Taxonomy" id="412755"/>
    <lineage>
        <taxon>unclassified sequences</taxon>
        <taxon>metagenomes</taxon>
        <taxon>ecological metagenomes</taxon>
    </lineage>
</organism>
<dbReference type="GO" id="GO:0015935">
    <property type="term" value="C:small ribosomal subunit"/>
    <property type="evidence" value="ECO:0007669"/>
    <property type="project" value="TreeGrafter"/>
</dbReference>
<dbReference type="GO" id="GO:0003735">
    <property type="term" value="F:structural constituent of ribosome"/>
    <property type="evidence" value="ECO:0007669"/>
    <property type="project" value="InterPro"/>
</dbReference>
<evidence type="ECO:0000256" key="3">
    <source>
        <dbReference type="SAM" id="MobiDB-lite"/>
    </source>
</evidence>